<name>A0AA38FFR7_TAXCH</name>
<comment type="caution">
    <text evidence="2">The sequence shown here is derived from an EMBL/GenBank/DDBJ whole genome shotgun (WGS) entry which is preliminary data.</text>
</comment>
<reference evidence="2 3" key="1">
    <citation type="journal article" date="2021" name="Nat. Plants">
        <title>The Taxus genome provides insights into paclitaxel biosynthesis.</title>
        <authorList>
            <person name="Xiong X."/>
            <person name="Gou J."/>
            <person name="Liao Q."/>
            <person name="Li Y."/>
            <person name="Zhou Q."/>
            <person name="Bi G."/>
            <person name="Li C."/>
            <person name="Du R."/>
            <person name="Wang X."/>
            <person name="Sun T."/>
            <person name="Guo L."/>
            <person name="Liang H."/>
            <person name="Lu P."/>
            <person name="Wu Y."/>
            <person name="Zhang Z."/>
            <person name="Ro D.K."/>
            <person name="Shang Y."/>
            <person name="Huang S."/>
            <person name="Yan J."/>
        </authorList>
    </citation>
    <scope>NUCLEOTIDE SEQUENCE [LARGE SCALE GENOMIC DNA]</scope>
    <source>
        <strain evidence="2">Ta-2019</strain>
    </source>
</reference>
<evidence type="ECO:0000313" key="3">
    <source>
        <dbReference type="Proteomes" id="UP000824469"/>
    </source>
</evidence>
<dbReference type="EMBL" id="JAHRHJ020000009">
    <property type="protein sequence ID" value="KAH9300460.1"/>
    <property type="molecule type" value="Genomic_DNA"/>
</dbReference>
<organism evidence="2 3">
    <name type="scientific">Taxus chinensis</name>
    <name type="common">Chinese yew</name>
    <name type="synonym">Taxus wallichiana var. chinensis</name>
    <dbReference type="NCBI Taxonomy" id="29808"/>
    <lineage>
        <taxon>Eukaryota</taxon>
        <taxon>Viridiplantae</taxon>
        <taxon>Streptophyta</taxon>
        <taxon>Embryophyta</taxon>
        <taxon>Tracheophyta</taxon>
        <taxon>Spermatophyta</taxon>
        <taxon>Pinopsida</taxon>
        <taxon>Pinidae</taxon>
        <taxon>Conifers II</taxon>
        <taxon>Cupressales</taxon>
        <taxon>Taxaceae</taxon>
        <taxon>Taxus</taxon>
    </lineage>
</organism>
<evidence type="ECO:0000313" key="2">
    <source>
        <dbReference type="EMBL" id="KAH9300460.1"/>
    </source>
</evidence>
<feature type="region of interest" description="Disordered" evidence="1">
    <location>
        <begin position="1"/>
        <end position="60"/>
    </location>
</feature>
<evidence type="ECO:0000256" key="1">
    <source>
        <dbReference type="SAM" id="MobiDB-lite"/>
    </source>
</evidence>
<protein>
    <submittedName>
        <fullName evidence="2">Uncharacterized protein</fullName>
    </submittedName>
</protein>
<feature type="compositionally biased region" description="Basic and acidic residues" evidence="1">
    <location>
        <begin position="1"/>
        <end position="18"/>
    </location>
</feature>
<gene>
    <name evidence="2" type="ORF">KI387_012043</name>
</gene>
<sequence length="60" mass="6781">GEESKGREEDEKRPKETTAEEVQDMETQVPNLEAKVPKQQRSRRTSGEHIPPAMGYAKDA</sequence>
<keyword evidence="3" id="KW-1185">Reference proteome</keyword>
<accession>A0AA38FFR7</accession>
<feature type="non-terminal residue" evidence="2">
    <location>
        <position position="1"/>
    </location>
</feature>
<proteinExistence type="predicted"/>
<dbReference type="Proteomes" id="UP000824469">
    <property type="component" value="Unassembled WGS sequence"/>
</dbReference>
<dbReference type="AlphaFoldDB" id="A0AA38FFR7"/>
<feature type="non-terminal residue" evidence="2">
    <location>
        <position position="60"/>
    </location>
</feature>